<sequence length="139" mass="15543">MFGCPCGAYISQWLNEYWMSGREIRSFASEADAFVQDMARARPESSGIVPVAVNFQVRTVQAEGVAERTVMKTAICRPSAGGGWCLSTCGTGRLFTKPLDEHVRQFLFDLPRTRIKRMKGGVSCLCAAYAWIDRTWGHR</sequence>
<reference evidence="1" key="1">
    <citation type="submission" date="2019-12" db="EMBL/GenBank/DDBJ databases">
        <authorList>
            <person name="Scholes J."/>
        </authorList>
    </citation>
    <scope>NUCLEOTIDE SEQUENCE</scope>
</reference>
<keyword evidence="2" id="KW-1185">Reference proteome</keyword>
<dbReference type="Proteomes" id="UP001153555">
    <property type="component" value="Unassembled WGS sequence"/>
</dbReference>
<proteinExistence type="predicted"/>
<evidence type="ECO:0000313" key="2">
    <source>
        <dbReference type="Proteomes" id="UP001153555"/>
    </source>
</evidence>
<organism evidence="1 2">
    <name type="scientific">Striga hermonthica</name>
    <name type="common">Purple witchweed</name>
    <name type="synonym">Buchnera hermonthica</name>
    <dbReference type="NCBI Taxonomy" id="68872"/>
    <lineage>
        <taxon>Eukaryota</taxon>
        <taxon>Viridiplantae</taxon>
        <taxon>Streptophyta</taxon>
        <taxon>Embryophyta</taxon>
        <taxon>Tracheophyta</taxon>
        <taxon>Spermatophyta</taxon>
        <taxon>Magnoliopsida</taxon>
        <taxon>eudicotyledons</taxon>
        <taxon>Gunneridae</taxon>
        <taxon>Pentapetalae</taxon>
        <taxon>asterids</taxon>
        <taxon>lamiids</taxon>
        <taxon>Lamiales</taxon>
        <taxon>Orobanchaceae</taxon>
        <taxon>Buchnereae</taxon>
        <taxon>Striga</taxon>
    </lineage>
</organism>
<dbReference type="AlphaFoldDB" id="A0A9N7R912"/>
<protein>
    <submittedName>
        <fullName evidence="1">Uncharacterized protein</fullName>
    </submittedName>
</protein>
<evidence type="ECO:0000313" key="1">
    <source>
        <dbReference type="EMBL" id="CAA0819439.1"/>
    </source>
</evidence>
<name>A0A9N7R912_STRHE</name>
<accession>A0A9N7R912</accession>
<gene>
    <name evidence="1" type="ORF">SHERM_17884</name>
</gene>
<comment type="caution">
    <text evidence="1">The sequence shown here is derived from an EMBL/GenBank/DDBJ whole genome shotgun (WGS) entry which is preliminary data.</text>
</comment>
<dbReference type="EMBL" id="CACSLK010019012">
    <property type="protein sequence ID" value="CAA0819439.1"/>
    <property type="molecule type" value="Genomic_DNA"/>
</dbReference>